<dbReference type="InterPro" id="IPR050511">
    <property type="entry name" value="AMPK_gamma/SDS23_families"/>
</dbReference>
<dbReference type="Proteomes" id="UP000243686">
    <property type="component" value="Unassembled WGS sequence"/>
</dbReference>
<reference evidence="7 8" key="1">
    <citation type="submission" date="2015-03" db="EMBL/GenBank/DDBJ databases">
        <title>Draft genome of the nematode, Opisthorchis viverrini.</title>
        <authorList>
            <person name="Mitreva M."/>
        </authorList>
    </citation>
    <scope>NUCLEOTIDE SEQUENCE [LARGE SCALE GENOMIC DNA]</scope>
    <source>
        <strain evidence="7">Khon Kaen</strain>
    </source>
</reference>
<proteinExistence type="inferred from homology"/>
<accession>A0A1S8WPL7</accession>
<comment type="similarity">
    <text evidence="1">Belongs to the 5'-AMP-activated protein kinase gamma subunit family.</text>
</comment>
<dbReference type="PANTHER" id="PTHR13780">
    <property type="entry name" value="AMP-ACTIVATED PROTEIN KINASE, GAMMA REGULATORY SUBUNIT"/>
    <property type="match status" value="1"/>
</dbReference>
<keyword evidence="3 5" id="KW-0129">CBS domain</keyword>
<dbReference type="PANTHER" id="PTHR13780:SF35">
    <property type="entry name" value="LD22662P"/>
    <property type="match status" value="1"/>
</dbReference>
<dbReference type="GO" id="GO:0031588">
    <property type="term" value="C:nucleotide-activated protein kinase complex"/>
    <property type="evidence" value="ECO:0007669"/>
    <property type="project" value="TreeGrafter"/>
</dbReference>
<evidence type="ECO:0000256" key="2">
    <source>
        <dbReference type="ARBA" id="ARBA00022737"/>
    </source>
</evidence>
<dbReference type="GO" id="GO:0019887">
    <property type="term" value="F:protein kinase regulator activity"/>
    <property type="evidence" value="ECO:0007669"/>
    <property type="project" value="TreeGrafter"/>
</dbReference>
<dbReference type="Pfam" id="PF00571">
    <property type="entry name" value="CBS"/>
    <property type="match status" value="1"/>
</dbReference>
<dbReference type="InterPro" id="IPR046342">
    <property type="entry name" value="CBS_dom_sf"/>
</dbReference>
<gene>
    <name evidence="7" type="ORF">X801_07852</name>
</gene>
<evidence type="ECO:0000256" key="5">
    <source>
        <dbReference type="PROSITE-ProRule" id="PRU00703"/>
    </source>
</evidence>
<dbReference type="AlphaFoldDB" id="A0A1S8WPL7"/>
<evidence type="ECO:0000313" key="8">
    <source>
        <dbReference type="Proteomes" id="UP000243686"/>
    </source>
</evidence>
<keyword evidence="2" id="KW-0677">Repeat</keyword>
<evidence type="ECO:0000259" key="6">
    <source>
        <dbReference type="PROSITE" id="PS51371"/>
    </source>
</evidence>
<organism evidence="7 8">
    <name type="scientific">Opisthorchis viverrini</name>
    <name type="common">Southeast Asian liver fluke</name>
    <dbReference type="NCBI Taxonomy" id="6198"/>
    <lineage>
        <taxon>Eukaryota</taxon>
        <taxon>Metazoa</taxon>
        <taxon>Spiralia</taxon>
        <taxon>Lophotrochozoa</taxon>
        <taxon>Platyhelminthes</taxon>
        <taxon>Trematoda</taxon>
        <taxon>Digenea</taxon>
        <taxon>Opisthorchiida</taxon>
        <taxon>Opisthorchiata</taxon>
        <taxon>Opisthorchiidae</taxon>
        <taxon>Opisthorchis</taxon>
    </lineage>
</organism>
<evidence type="ECO:0000256" key="3">
    <source>
        <dbReference type="ARBA" id="ARBA00023122"/>
    </source>
</evidence>
<dbReference type="GO" id="GO:0019901">
    <property type="term" value="F:protein kinase binding"/>
    <property type="evidence" value="ECO:0007669"/>
    <property type="project" value="TreeGrafter"/>
</dbReference>
<comment type="subunit">
    <text evidence="4">AMPK is a heterotrimer of an alpha catalytic subunit (PRKAA1 or PRKAA2), a beta (PRKAB1 or PRKAB2) and a gamma non-catalytic subunits (PRKAG1, PRKAG2 or PRKAG3). Interacts with FNIP1 and FNIP2.</text>
</comment>
<evidence type="ECO:0000256" key="4">
    <source>
        <dbReference type="ARBA" id="ARBA00025878"/>
    </source>
</evidence>
<dbReference type="SUPFAM" id="SSF54631">
    <property type="entry name" value="CBS-domain pair"/>
    <property type="match status" value="1"/>
</dbReference>
<dbReference type="InterPro" id="IPR000644">
    <property type="entry name" value="CBS_dom"/>
</dbReference>
<dbReference type="GO" id="GO:0016208">
    <property type="term" value="F:AMP binding"/>
    <property type="evidence" value="ECO:0007669"/>
    <property type="project" value="TreeGrafter"/>
</dbReference>
<dbReference type="PROSITE" id="PS51371">
    <property type="entry name" value="CBS"/>
    <property type="match status" value="1"/>
</dbReference>
<dbReference type="SMART" id="SM00116">
    <property type="entry name" value="CBS"/>
    <property type="match status" value="1"/>
</dbReference>
<dbReference type="EMBL" id="KV897864">
    <property type="protein sequence ID" value="OON16337.1"/>
    <property type="molecule type" value="Genomic_DNA"/>
</dbReference>
<name>A0A1S8WPL7_OPIVI</name>
<keyword evidence="8" id="KW-1185">Reference proteome</keyword>
<dbReference type="GO" id="GO:0005634">
    <property type="term" value="C:nucleus"/>
    <property type="evidence" value="ECO:0007669"/>
    <property type="project" value="TreeGrafter"/>
</dbReference>
<feature type="domain" description="CBS" evidence="6">
    <location>
        <begin position="6"/>
        <end position="59"/>
    </location>
</feature>
<sequence length="59" mass="6828">FDTKTSTHPLISVSPESSLLEAARILIKYRFHRLPVIDPVFGNPLHILTHKRILKYAYL</sequence>
<evidence type="ECO:0000313" key="7">
    <source>
        <dbReference type="EMBL" id="OON16337.1"/>
    </source>
</evidence>
<feature type="non-terminal residue" evidence="7">
    <location>
        <position position="59"/>
    </location>
</feature>
<evidence type="ECO:0000256" key="1">
    <source>
        <dbReference type="ARBA" id="ARBA00006750"/>
    </source>
</evidence>
<dbReference type="Gene3D" id="3.10.580.10">
    <property type="entry name" value="CBS-domain"/>
    <property type="match status" value="1"/>
</dbReference>
<protein>
    <recommendedName>
        <fullName evidence="6">CBS domain-containing protein</fullName>
    </recommendedName>
</protein>
<feature type="non-terminal residue" evidence="7">
    <location>
        <position position="1"/>
    </location>
</feature>
<dbReference type="GO" id="GO:0005737">
    <property type="term" value="C:cytoplasm"/>
    <property type="evidence" value="ECO:0007669"/>
    <property type="project" value="TreeGrafter"/>
</dbReference>